<name>A0A8B7Z8T7_ACAPL</name>
<feature type="compositionally biased region" description="Gly residues" evidence="17">
    <location>
        <begin position="121"/>
        <end position="132"/>
    </location>
</feature>
<evidence type="ECO:0000256" key="13">
    <source>
        <dbReference type="ARBA" id="ARBA00072293"/>
    </source>
</evidence>
<dbReference type="Proteomes" id="UP000694845">
    <property type="component" value="Unplaced"/>
</dbReference>
<dbReference type="PANTHER" id="PTHR10677">
    <property type="entry name" value="UBIQUILIN"/>
    <property type="match status" value="1"/>
</dbReference>
<dbReference type="PRINTS" id="PR00348">
    <property type="entry name" value="UBIQUITIN"/>
</dbReference>
<dbReference type="SUPFAM" id="SSF54236">
    <property type="entry name" value="Ubiquitin-like"/>
    <property type="match status" value="1"/>
</dbReference>
<dbReference type="GO" id="GO:0048471">
    <property type="term" value="C:perinuclear region of cytoplasm"/>
    <property type="evidence" value="ECO:0007669"/>
    <property type="project" value="UniProtKB-SubCell"/>
</dbReference>
<evidence type="ECO:0000256" key="3">
    <source>
        <dbReference type="ARBA" id="ARBA00004556"/>
    </source>
</evidence>
<proteinExistence type="predicted"/>
<feature type="compositionally biased region" description="Polar residues" evidence="17">
    <location>
        <begin position="279"/>
        <end position="291"/>
    </location>
</feature>
<dbReference type="GO" id="GO:0006281">
    <property type="term" value="P:DNA repair"/>
    <property type="evidence" value="ECO:0007669"/>
    <property type="project" value="UniProtKB-KW"/>
</dbReference>
<dbReference type="GO" id="GO:0005783">
    <property type="term" value="C:endoplasmic reticulum"/>
    <property type="evidence" value="ECO:0007669"/>
    <property type="project" value="UniProtKB-SubCell"/>
</dbReference>
<reference evidence="21" key="1">
    <citation type="submission" date="2025-08" db="UniProtKB">
        <authorList>
            <consortium name="RefSeq"/>
        </authorList>
    </citation>
    <scope>IDENTIFICATION</scope>
</reference>
<keyword evidence="6" id="KW-0597">Phosphoprotein</keyword>
<evidence type="ECO:0000256" key="1">
    <source>
        <dbReference type="ARBA" id="ARBA00004240"/>
    </source>
</evidence>
<dbReference type="Gene3D" id="1.10.260.100">
    <property type="match status" value="2"/>
</dbReference>
<feature type="region of interest" description="Disordered" evidence="17">
    <location>
        <begin position="275"/>
        <end position="350"/>
    </location>
</feature>
<comment type="subcellular location">
    <subcellularLocation>
        <location evidence="2">Chromosome</location>
    </subcellularLocation>
    <subcellularLocation>
        <location evidence="3">Cytoplasm</location>
        <location evidence="3">Perinuclear region</location>
    </subcellularLocation>
    <subcellularLocation>
        <location evidence="1">Endoplasmic reticulum</location>
    </subcellularLocation>
</comment>
<dbReference type="FunFam" id="1.10.8.10:FF:000079">
    <property type="entry name" value="Ubiquitin family protein"/>
    <property type="match status" value="1"/>
</dbReference>
<dbReference type="InterPro" id="IPR015940">
    <property type="entry name" value="UBA"/>
</dbReference>
<dbReference type="Pfam" id="PF00627">
    <property type="entry name" value="UBA"/>
    <property type="match status" value="1"/>
</dbReference>
<keyword evidence="5" id="KW-1017">Isopeptide bond</keyword>
<dbReference type="GeneID" id="110984156"/>
<protein>
    <recommendedName>
        <fullName evidence="12">Ubiquilin</fullName>
    </recommendedName>
    <alternativeName>
        <fullName evidence="15">Ataxin-1 interacting ubiquitin-like protein</fullName>
    </alternativeName>
    <alternativeName>
        <fullName evidence="16">Ataxin-1 ubiquitin-like-interacting protein A1U</fullName>
    </alternativeName>
    <alternativeName>
        <fullName evidence="14">Connexin43-interacting protein of 75 kDa</fullName>
    </alternativeName>
    <alternativeName>
        <fullName evidence="13">Ubiquilin-4</fullName>
    </alternativeName>
</protein>
<dbReference type="FunFam" id="1.10.260.100:FF:000003">
    <property type="entry name" value="Ubiquilin 1"/>
    <property type="match status" value="1"/>
</dbReference>
<evidence type="ECO:0000256" key="15">
    <source>
        <dbReference type="ARBA" id="ARBA00082499"/>
    </source>
</evidence>
<dbReference type="PANTHER" id="PTHR10677:SF3">
    <property type="entry name" value="FI07626P-RELATED"/>
    <property type="match status" value="1"/>
</dbReference>
<evidence type="ECO:0000256" key="9">
    <source>
        <dbReference type="ARBA" id="ARBA00022843"/>
    </source>
</evidence>
<evidence type="ECO:0000256" key="4">
    <source>
        <dbReference type="ARBA" id="ARBA00022454"/>
    </source>
</evidence>
<keyword evidence="4" id="KW-0158">Chromosome</keyword>
<keyword evidence="10" id="KW-0234">DNA repair</keyword>
<evidence type="ECO:0000256" key="14">
    <source>
        <dbReference type="ARBA" id="ARBA00075189"/>
    </source>
</evidence>
<feature type="compositionally biased region" description="Low complexity" evidence="17">
    <location>
        <begin position="93"/>
        <end position="113"/>
    </location>
</feature>
<evidence type="ECO:0000256" key="16">
    <source>
        <dbReference type="ARBA" id="ARBA00082590"/>
    </source>
</evidence>
<dbReference type="InterPro" id="IPR006636">
    <property type="entry name" value="STI1_HS-bd"/>
</dbReference>
<dbReference type="AlphaFoldDB" id="A0A8B7Z8T7"/>
<gene>
    <name evidence="21" type="primary">LOC110984156</name>
</gene>
<sequence length="601" mass="63877">MAEETAAPETGNLIKVVVKTPKDKETITVEANATIKEFKEEISKKFKAPPEQLVCIFAGKILKDADTLETHSIKDGLTVHLVIKSANKAQEQAATVAQSQTPSSTSTSASTTPGPAPAPGSNGGGTNPWGLGGLGGLGNLGFGSANFMEMQQQMQQQLLSNPDMMQQVLNNPMTQSLMQNPDLMRQMILSNPQMQELMERNPEIRHMLNNPELLRQTMEMARNPAMMQEMMRSQDRALSNLESIPGGYNALRRMYTDIQEPMLNAAQEQLGGNPFAALRNSSQDTSAQQGRENTEPLPNPWAPPSSRPSGGTSPATSTTTATPPPTSTSSSSTGTPSLTDPAGGIFNSPGMQSMLQQISSNPQLVQNMLQAPYMQSMLQSMANDPELAAQVMRSNPLFASNPELQQQMATMLPTFLRQMENPDVRNVMTNPRAIRAIMQIQQGLQELQSVAPGILPGMSGAGSGGPGATTTSASTPSSTATPATTTTDTPGSDTTSPTTTTSTTTPSSSGGDATTPTPSLATTTPPVGPLGGLGSDQWSQLMTQMLTNMGAGTTPQQPPEMRYRLQMEQLVSMGFVNEEQNLRALIATGGDVNAAVERLLR</sequence>
<evidence type="ECO:0000256" key="10">
    <source>
        <dbReference type="ARBA" id="ARBA00023204"/>
    </source>
</evidence>
<evidence type="ECO:0000256" key="7">
    <source>
        <dbReference type="ARBA" id="ARBA00022763"/>
    </source>
</evidence>
<evidence type="ECO:0000256" key="17">
    <source>
        <dbReference type="SAM" id="MobiDB-lite"/>
    </source>
</evidence>
<evidence type="ECO:0000256" key="5">
    <source>
        <dbReference type="ARBA" id="ARBA00022499"/>
    </source>
</evidence>
<dbReference type="CDD" id="cd01808">
    <property type="entry name" value="Ubl_PLICs"/>
    <property type="match status" value="1"/>
</dbReference>
<evidence type="ECO:0000259" key="19">
    <source>
        <dbReference type="PROSITE" id="PS50053"/>
    </source>
</evidence>
<dbReference type="InterPro" id="IPR019956">
    <property type="entry name" value="Ubiquitin_dom"/>
</dbReference>
<feature type="compositionally biased region" description="Pro residues" evidence="17">
    <location>
        <begin position="297"/>
        <end position="306"/>
    </location>
</feature>
<feature type="region of interest" description="Disordered" evidence="17">
    <location>
        <begin position="93"/>
        <end position="132"/>
    </location>
</feature>
<dbReference type="FunFam" id="3.10.20.90:FF:000095">
    <property type="entry name" value="Ubiquilin 4"/>
    <property type="match status" value="1"/>
</dbReference>
<dbReference type="GO" id="GO:0005694">
    <property type="term" value="C:chromosome"/>
    <property type="evidence" value="ECO:0007669"/>
    <property type="project" value="UniProtKB-SubCell"/>
</dbReference>
<keyword evidence="9" id="KW-0832">Ubl conjugation</keyword>
<dbReference type="GO" id="GO:0005829">
    <property type="term" value="C:cytosol"/>
    <property type="evidence" value="ECO:0007669"/>
    <property type="project" value="TreeGrafter"/>
</dbReference>
<dbReference type="SUPFAM" id="SSF46934">
    <property type="entry name" value="UBA-like"/>
    <property type="match status" value="1"/>
</dbReference>
<feature type="domain" description="Ubiquitin-like" evidence="19">
    <location>
        <begin position="14"/>
        <end position="88"/>
    </location>
</feature>
<dbReference type="PROSITE" id="PS50030">
    <property type="entry name" value="UBA"/>
    <property type="match status" value="1"/>
</dbReference>
<feature type="domain" description="UBA" evidence="18">
    <location>
        <begin position="560"/>
        <end position="601"/>
    </location>
</feature>
<evidence type="ECO:0000313" key="20">
    <source>
        <dbReference type="Proteomes" id="UP000694845"/>
    </source>
</evidence>
<keyword evidence="7" id="KW-0227">DNA damage</keyword>
<dbReference type="InterPro" id="IPR029071">
    <property type="entry name" value="Ubiquitin-like_domsf"/>
</dbReference>
<dbReference type="FunFam" id="1.10.260.100:FF:000001">
    <property type="entry name" value="Ubiquilin 1"/>
    <property type="match status" value="1"/>
</dbReference>
<dbReference type="SMART" id="SM00213">
    <property type="entry name" value="UBQ"/>
    <property type="match status" value="1"/>
</dbReference>
<dbReference type="RefSeq" id="XP_022099681.1">
    <property type="nucleotide sequence ID" value="XM_022243989.1"/>
</dbReference>
<dbReference type="CDD" id="cd14399">
    <property type="entry name" value="UBA_PLICs"/>
    <property type="match status" value="1"/>
</dbReference>
<evidence type="ECO:0000256" key="2">
    <source>
        <dbReference type="ARBA" id="ARBA00004286"/>
    </source>
</evidence>
<dbReference type="GO" id="GO:0031593">
    <property type="term" value="F:polyubiquitin modification-dependent protein binding"/>
    <property type="evidence" value="ECO:0007669"/>
    <property type="project" value="TreeGrafter"/>
</dbReference>
<evidence type="ECO:0000256" key="12">
    <source>
        <dbReference type="ARBA" id="ARBA00071717"/>
    </source>
</evidence>
<dbReference type="Pfam" id="PF00240">
    <property type="entry name" value="ubiquitin"/>
    <property type="match status" value="1"/>
</dbReference>
<evidence type="ECO:0000256" key="11">
    <source>
        <dbReference type="ARBA" id="ARBA00061737"/>
    </source>
</evidence>
<dbReference type="Pfam" id="PF23195">
    <property type="entry name" value="UBQLN1"/>
    <property type="match status" value="1"/>
</dbReference>
<feature type="compositionally biased region" description="Low complexity" evidence="17">
    <location>
        <begin position="468"/>
        <end position="525"/>
    </location>
</feature>
<dbReference type="InterPro" id="IPR009060">
    <property type="entry name" value="UBA-like_sf"/>
</dbReference>
<dbReference type="InterPro" id="IPR015496">
    <property type="entry name" value="Ubiquilin"/>
</dbReference>
<evidence type="ECO:0000256" key="6">
    <source>
        <dbReference type="ARBA" id="ARBA00022553"/>
    </source>
</evidence>
<keyword evidence="8" id="KW-0256">Endoplasmic reticulum</keyword>
<feature type="compositionally biased region" description="Low complexity" evidence="17">
    <location>
        <begin position="307"/>
        <end position="337"/>
    </location>
</feature>
<dbReference type="KEGG" id="aplc:110984156"/>
<dbReference type="OMA" id="MDNPITQ"/>
<dbReference type="PROSITE" id="PS50053">
    <property type="entry name" value="UBIQUITIN_2"/>
    <property type="match status" value="1"/>
</dbReference>
<feature type="region of interest" description="Disordered" evidence="17">
    <location>
        <begin position="455"/>
        <end position="536"/>
    </location>
</feature>
<dbReference type="Gene3D" id="3.10.20.90">
    <property type="entry name" value="Phosphatidylinositol 3-kinase Catalytic Subunit, Chain A, domain 1"/>
    <property type="match status" value="1"/>
</dbReference>
<evidence type="ECO:0000259" key="18">
    <source>
        <dbReference type="PROSITE" id="PS50030"/>
    </source>
</evidence>
<dbReference type="SMART" id="SM00165">
    <property type="entry name" value="UBA"/>
    <property type="match status" value="1"/>
</dbReference>
<organism evidence="20 21">
    <name type="scientific">Acanthaster planci</name>
    <name type="common">Crown-of-thorns starfish</name>
    <dbReference type="NCBI Taxonomy" id="133434"/>
    <lineage>
        <taxon>Eukaryota</taxon>
        <taxon>Metazoa</taxon>
        <taxon>Echinodermata</taxon>
        <taxon>Eleutherozoa</taxon>
        <taxon>Asterozoa</taxon>
        <taxon>Asteroidea</taxon>
        <taxon>Valvatacea</taxon>
        <taxon>Valvatida</taxon>
        <taxon>Acanthasteridae</taxon>
        <taxon>Acanthaster</taxon>
    </lineage>
</organism>
<accession>A0A8B7Z8T7</accession>
<keyword evidence="20" id="KW-1185">Reference proteome</keyword>
<dbReference type="OrthoDB" id="9450922at2759"/>
<dbReference type="InterPro" id="IPR000626">
    <property type="entry name" value="Ubiquitin-like_dom"/>
</dbReference>
<dbReference type="SMART" id="SM00727">
    <property type="entry name" value="STI1"/>
    <property type="match status" value="4"/>
</dbReference>
<comment type="subunit">
    <text evidence="11">Homooligomer. Binds signal sequences of proteins that are targeted to the endoplasmic reticulum. Interacts (via UBA domain) with GJA1 (not ubiquitinated) and with ubiquitin; both compete for the same binding site. Interacts (via UBA domain) with ubiquitin and with polyubiquitin chains. Interacts (via ubiquitin-like domain) with PSMD2 and PSMD4, regulatory subunits of the 26S proteasome. Interacts with ATXN1/SCA1; interaction with ATXN1 inhibits polyubiquitination of UBQLN4 and interferes with PSMD4 binding. Interacts with HERPUD1. Interacts (via ubiquitin-like domain) with UBQLN1 (via UBA domain). Interacts with UBQLN2. Interacts (via STI1 1 and 2 domains) with MAP1LC3A/B/C. Interacts with BAG6. Interacts with MRE11 (when ubiquitinated); interaction with ubiquitinated MRE11 leads to MRE11 removal from chromatin. Interacts with DESI1/POST; leading to nuclear export. Interacts with BCL2A1 and BCL2L10.</text>
</comment>
<evidence type="ECO:0000256" key="8">
    <source>
        <dbReference type="ARBA" id="ARBA00022824"/>
    </source>
</evidence>
<dbReference type="Gene3D" id="1.10.8.10">
    <property type="entry name" value="DNA helicase RuvA subunit, C-terminal domain"/>
    <property type="match status" value="1"/>
</dbReference>
<evidence type="ECO:0000313" key="21">
    <source>
        <dbReference type="RefSeq" id="XP_022099681.1"/>
    </source>
</evidence>
<dbReference type="GO" id="GO:0006511">
    <property type="term" value="P:ubiquitin-dependent protein catabolic process"/>
    <property type="evidence" value="ECO:0007669"/>
    <property type="project" value="TreeGrafter"/>
</dbReference>